<proteinExistence type="predicted"/>
<evidence type="ECO:0000313" key="2">
    <source>
        <dbReference type="Proteomes" id="UP000000933"/>
    </source>
</evidence>
<dbReference type="AlphaFoldDB" id="D5H6G8"/>
<organism evidence="1 2">
    <name type="scientific">Salinibacter ruber (strain M8)</name>
    <dbReference type="NCBI Taxonomy" id="761659"/>
    <lineage>
        <taxon>Bacteria</taxon>
        <taxon>Pseudomonadati</taxon>
        <taxon>Rhodothermota</taxon>
        <taxon>Rhodothermia</taxon>
        <taxon>Rhodothermales</taxon>
        <taxon>Salinibacteraceae</taxon>
        <taxon>Salinibacter</taxon>
    </lineage>
</organism>
<reference evidence="1 2" key="1">
    <citation type="journal article" date="2010" name="ISME J.">
        <title>Fine-scale evolution: genomic, phenotypic and ecological differentiation in two coexisting Salinibacter ruber strains.</title>
        <authorList>
            <person name="Pena A."/>
            <person name="Teeling H."/>
            <person name="Huerta-Cepas J."/>
            <person name="Santos F."/>
            <person name="Yarza P."/>
            <person name="Brito-Echeverria J."/>
            <person name="Lucio M."/>
            <person name="Schmitt-Kopplin P."/>
            <person name="Meseguer I."/>
            <person name="Schenowitz C."/>
            <person name="Dossat C."/>
            <person name="Barbe V."/>
            <person name="Dopazo J."/>
            <person name="Rossello-Mora R."/>
            <person name="Schuler M."/>
            <person name="Glockner F.O."/>
            <person name="Amann R."/>
            <person name="Gabaldon T."/>
            <person name="Anton J."/>
        </authorList>
    </citation>
    <scope>NUCLEOTIDE SEQUENCE [LARGE SCALE GENOMIC DNA]</scope>
    <source>
        <strain evidence="1 2">M8</strain>
    </source>
</reference>
<evidence type="ECO:0000313" key="1">
    <source>
        <dbReference type="EMBL" id="CBH23623.1"/>
    </source>
</evidence>
<dbReference type="KEGG" id="srm:SRM_00702"/>
<gene>
    <name evidence="1" type="ordered locus">SRM_00702</name>
</gene>
<dbReference type="EMBL" id="FP565814">
    <property type="protein sequence ID" value="CBH23623.1"/>
    <property type="molecule type" value="Genomic_DNA"/>
</dbReference>
<protein>
    <submittedName>
        <fullName evidence="1">Uncharacterized protein</fullName>
    </submittedName>
</protein>
<dbReference type="Proteomes" id="UP000000933">
    <property type="component" value="Chromosome"/>
</dbReference>
<sequence length="30" mass="3383">MTPSRVATRPVGYVMFPMEVQQVGKVELCE</sequence>
<accession>D5H6G8</accession>
<reference evidence="2" key="2">
    <citation type="submission" date="2010-04" db="EMBL/GenBank/DDBJ databases">
        <title>Genome sequence of Salinibacter ruber M8.</title>
        <authorList>
            <consortium name="Genoscope"/>
        </authorList>
    </citation>
    <scope>NUCLEOTIDE SEQUENCE [LARGE SCALE GENOMIC DNA]</scope>
    <source>
        <strain evidence="2">M8</strain>
    </source>
</reference>
<dbReference type="HOGENOM" id="CLU_3405315_0_0_10"/>
<name>D5H6G8_SALRM</name>